<dbReference type="Proteomes" id="UP001160148">
    <property type="component" value="Unassembled WGS sequence"/>
</dbReference>
<keyword evidence="2" id="KW-1185">Reference proteome</keyword>
<evidence type="ECO:0000313" key="2">
    <source>
        <dbReference type="Proteomes" id="UP001160148"/>
    </source>
</evidence>
<sequence length="82" mass="9658">MHLINTLFEFTRFSLCGKTTTSEKIDGVLALYEANLEVEEQTMKSEKLRNTIRLSIRYINDQRLQWFSNIMRTDETKAVRAV</sequence>
<accession>A0AAV0X1B5</accession>
<proteinExistence type="predicted"/>
<name>A0AAV0X1B5_9HEMI</name>
<evidence type="ECO:0000313" key="1">
    <source>
        <dbReference type="EMBL" id="CAI6362000.1"/>
    </source>
</evidence>
<protein>
    <submittedName>
        <fullName evidence="1">Uncharacterized protein</fullName>
    </submittedName>
</protein>
<reference evidence="1 2" key="1">
    <citation type="submission" date="2023-01" db="EMBL/GenBank/DDBJ databases">
        <authorList>
            <person name="Whitehead M."/>
        </authorList>
    </citation>
    <scope>NUCLEOTIDE SEQUENCE [LARGE SCALE GENOMIC DNA]</scope>
</reference>
<dbReference type="EMBL" id="CARXXK010000003">
    <property type="protein sequence ID" value="CAI6362000.1"/>
    <property type="molecule type" value="Genomic_DNA"/>
</dbReference>
<organism evidence="1 2">
    <name type="scientific">Macrosiphum euphorbiae</name>
    <name type="common">potato aphid</name>
    <dbReference type="NCBI Taxonomy" id="13131"/>
    <lineage>
        <taxon>Eukaryota</taxon>
        <taxon>Metazoa</taxon>
        <taxon>Ecdysozoa</taxon>
        <taxon>Arthropoda</taxon>
        <taxon>Hexapoda</taxon>
        <taxon>Insecta</taxon>
        <taxon>Pterygota</taxon>
        <taxon>Neoptera</taxon>
        <taxon>Paraneoptera</taxon>
        <taxon>Hemiptera</taxon>
        <taxon>Sternorrhyncha</taxon>
        <taxon>Aphidomorpha</taxon>
        <taxon>Aphidoidea</taxon>
        <taxon>Aphididae</taxon>
        <taxon>Macrosiphini</taxon>
        <taxon>Macrosiphum</taxon>
    </lineage>
</organism>
<dbReference type="AlphaFoldDB" id="A0AAV0X1B5"/>
<comment type="caution">
    <text evidence="1">The sequence shown here is derived from an EMBL/GenBank/DDBJ whole genome shotgun (WGS) entry which is preliminary data.</text>
</comment>
<gene>
    <name evidence="1" type="ORF">MEUPH1_LOCUS17120</name>
</gene>